<feature type="chain" id="PRO_5016903520" evidence="2">
    <location>
        <begin position="34"/>
        <end position="205"/>
    </location>
</feature>
<protein>
    <submittedName>
        <fullName evidence="4">Outer membrane lipoprotein</fullName>
    </submittedName>
</protein>
<feature type="domain" description="BON" evidence="3">
    <location>
        <begin position="138"/>
        <end position="205"/>
    </location>
</feature>
<sequence>MFNALFKKTFLKKLGAATLFSVSVISLQGCVTAAVVGTVAAVTAVTKVATDPRTTGVQVDDETLEEKIRIRLNRDSQLKEETRIEIVSYNGNVLLTGQAPDVMAVNTAQNIVAGVDGVKNIYNEIRIGRKITVGRIAKDSLLTAQAKTELLRNVSVKSSNVKIYTENAEVFLMGKVTQSQAKIVVDIVRHIKGVKKVITAFDYVK</sequence>
<reference evidence="4 5" key="1">
    <citation type="submission" date="2018-06" db="EMBL/GenBank/DDBJ databases">
        <authorList>
            <consortium name="Pathogen Informatics"/>
            <person name="Doyle S."/>
        </authorList>
    </citation>
    <scope>NUCLEOTIDE SEQUENCE [LARGE SCALE GENOMIC DNA]</scope>
    <source>
        <strain evidence="4 5">NCTC12872</strain>
    </source>
</reference>
<dbReference type="PROSITE" id="PS50914">
    <property type="entry name" value="BON"/>
    <property type="match status" value="2"/>
</dbReference>
<keyword evidence="5" id="KW-1185">Reference proteome</keyword>
<evidence type="ECO:0000256" key="1">
    <source>
        <dbReference type="ARBA" id="ARBA00022729"/>
    </source>
</evidence>
<feature type="signal peptide" evidence="2">
    <location>
        <begin position="1"/>
        <end position="33"/>
    </location>
</feature>
<dbReference type="NCBIfam" id="NF008247">
    <property type="entry name" value="PRK11023.1"/>
    <property type="match status" value="1"/>
</dbReference>
<organism evidence="4 5">
    <name type="scientific">Phocoenobacter uteri</name>
    <dbReference type="NCBI Taxonomy" id="146806"/>
    <lineage>
        <taxon>Bacteria</taxon>
        <taxon>Pseudomonadati</taxon>
        <taxon>Pseudomonadota</taxon>
        <taxon>Gammaproteobacteria</taxon>
        <taxon>Pasteurellales</taxon>
        <taxon>Pasteurellaceae</taxon>
        <taxon>Phocoenobacter</taxon>
    </lineage>
</organism>
<dbReference type="AlphaFoldDB" id="A0A379CD80"/>
<feature type="domain" description="BON" evidence="3">
    <location>
        <begin position="60"/>
        <end position="129"/>
    </location>
</feature>
<dbReference type="OrthoDB" id="9783990at2"/>
<proteinExistence type="predicted"/>
<evidence type="ECO:0000313" key="5">
    <source>
        <dbReference type="Proteomes" id="UP000255417"/>
    </source>
</evidence>
<dbReference type="SMART" id="SM00749">
    <property type="entry name" value="BON"/>
    <property type="match status" value="2"/>
</dbReference>
<dbReference type="PANTHER" id="PTHR34606">
    <property type="entry name" value="BON DOMAIN-CONTAINING PROTEIN"/>
    <property type="match status" value="1"/>
</dbReference>
<accession>A0A379CD80</accession>
<dbReference type="PROSITE" id="PS51257">
    <property type="entry name" value="PROKAR_LIPOPROTEIN"/>
    <property type="match status" value="1"/>
</dbReference>
<name>A0A379CD80_9PAST</name>
<dbReference type="InterPro" id="IPR014004">
    <property type="entry name" value="Transpt-assoc_nodulatn_dom_bac"/>
</dbReference>
<keyword evidence="1 2" id="KW-0732">Signal</keyword>
<dbReference type="PANTHER" id="PTHR34606:SF4">
    <property type="entry name" value="OUTER MEMBRANE LIPOPROTEIN DOLP"/>
    <property type="match status" value="1"/>
</dbReference>
<dbReference type="Proteomes" id="UP000255417">
    <property type="component" value="Unassembled WGS sequence"/>
</dbReference>
<keyword evidence="4" id="KW-0449">Lipoprotein</keyword>
<gene>
    <name evidence="4" type="ORF">NCTC12872_01750</name>
</gene>
<evidence type="ECO:0000256" key="2">
    <source>
        <dbReference type="SAM" id="SignalP"/>
    </source>
</evidence>
<dbReference type="InterPro" id="IPR051686">
    <property type="entry name" value="Lipoprotein_DolP"/>
</dbReference>
<dbReference type="InterPro" id="IPR007055">
    <property type="entry name" value="BON_dom"/>
</dbReference>
<evidence type="ECO:0000259" key="3">
    <source>
        <dbReference type="PROSITE" id="PS50914"/>
    </source>
</evidence>
<dbReference type="Pfam" id="PF04972">
    <property type="entry name" value="BON"/>
    <property type="match status" value="2"/>
</dbReference>
<dbReference type="RefSeq" id="WP_115316161.1">
    <property type="nucleotide sequence ID" value="NZ_LWIF01000001.1"/>
</dbReference>
<evidence type="ECO:0000313" key="4">
    <source>
        <dbReference type="EMBL" id="SUB59706.1"/>
    </source>
</evidence>
<dbReference type="Gene3D" id="3.30.1340.30">
    <property type="match status" value="1"/>
</dbReference>
<dbReference type="EMBL" id="UGTA01000001">
    <property type="protein sequence ID" value="SUB59706.1"/>
    <property type="molecule type" value="Genomic_DNA"/>
</dbReference>